<dbReference type="EMBL" id="QXGE01008127">
    <property type="protein sequence ID" value="KAE9262366.1"/>
    <property type="molecule type" value="Genomic_DNA"/>
</dbReference>
<protein>
    <submittedName>
        <fullName evidence="1">Uncharacterized protein</fullName>
    </submittedName>
</protein>
<organism evidence="1 2">
    <name type="scientific">Phytophthora fragariae</name>
    <dbReference type="NCBI Taxonomy" id="53985"/>
    <lineage>
        <taxon>Eukaryota</taxon>
        <taxon>Sar</taxon>
        <taxon>Stramenopiles</taxon>
        <taxon>Oomycota</taxon>
        <taxon>Peronosporomycetes</taxon>
        <taxon>Peronosporales</taxon>
        <taxon>Peronosporaceae</taxon>
        <taxon>Phytophthora</taxon>
    </lineage>
</organism>
<evidence type="ECO:0000313" key="2">
    <source>
        <dbReference type="Proteomes" id="UP000437068"/>
    </source>
</evidence>
<dbReference type="Proteomes" id="UP000437068">
    <property type="component" value="Unassembled WGS sequence"/>
</dbReference>
<sequence length="121" mass="13483">MILVTETMLVGIKVTIAKTHSPLEPFFEMWRPLAASKNMAITGLFVAPDNFVHEEENVATALLRNVYHELWLTIEIRIDAVADDVKTCVTIFAHAKRIEPLFTMEFECFGGGGVATAGCWL</sequence>
<gene>
    <name evidence="1" type="ORF">PF001_g32085</name>
</gene>
<proteinExistence type="predicted"/>
<comment type="caution">
    <text evidence="1">The sequence shown here is derived from an EMBL/GenBank/DDBJ whole genome shotgun (WGS) entry which is preliminary data.</text>
</comment>
<accession>A0A6A4AXQ5</accession>
<name>A0A6A4AXQ5_9STRA</name>
<dbReference type="AlphaFoldDB" id="A0A6A4AXQ5"/>
<reference evidence="1 2" key="1">
    <citation type="submission" date="2018-08" db="EMBL/GenBank/DDBJ databases">
        <title>Genomic investigation of the strawberry pathogen Phytophthora fragariae indicates pathogenicity is determined by transcriptional variation in three key races.</title>
        <authorList>
            <person name="Adams T.M."/>
            <person name="Armitage A.D."/>
            <person name="Sobczyk M.K."/>
            <person name="Bates H.J."/>
            <person name="Dunwell J.M."/>
            <person name="Nellist C.F."/>
            <person name="Harrison R.J."/>
        </authorList>
    </citation>
    <scope>NUCLEOTIDE SEQUENCE [LARGE SCALE GENOMIC DNA]</scope>
    <source>
        <strain evidence="1 2">A4</strain>
    </source>
</reference>
<evidence type="ECO:0000313" key="1">
    <source>
        <dbReference type="EMBL" id="KAE9262366.1"/>
    </source>
</evidence>